<organism evidence="1 2">
    <name type="scientific">Sulfobacillus benefaciens</name>
    <dbReference type="NCBI Taxonomy" id="453960"/>
    <lineage>
        <taxon>Bacteria</taxon>
        <taxon>Bacillati</taxon>
        <taxon>Bacillota</taxon>
        <taxon>Clostridia</taxon>
        <taxon>Eubacteriales</taxon>
        <taxon>Clostridiales Family XVII. Incertae Sedis</taxon>
        <taxon>Sulfobacillus</taxon>
    </lineage>
</organism>
<dbReference type="AlphaFoldDB" id="A0A2T2WJK4"/>
<dbReference type="EMBL" id="PXYT01000111">
    <property type="protein sequence ID" value="PSR22405.1"/>
    <property type="molecule type" value="Genomic_DNA"/>
</dbReference>
<comment type="caution">
    <text evidence="1">The sequence shown here is derived from an EMBL/GenBank/DDBJ whole genome shotgun (WGS) entry which is preliminary data.</text>
</comment>
<accession>A0A2T2WJK4</accession>
<protein>
    <submittedName>
        <fullName evidence="1">Uncharacterized protein</fullName>
    </submittedName>
</protein>
<dbReference type="Proteomes" id="UP000242699">
    <property type="component" value="Unassembled WGS sequence"/>
</dbReference>
<reference evidence="1 2" key="1">
    <citation type="journal article" date="2014" name="BMC Genomics">
        <title>Comparison of environmental and isolate Sulfobacillus genomes reveals diverse carbon, sulfur, nitrogen, and hydrogen metabolisms.</title>
        <authorList>
            <person name="Justice N.B."/>
            <person name="Norman A."/>
            <person name="Brown C.T."/>
            <person name="Singh A."/>
            <person name="Thomas B.C."/>
            <person name="Banfield J.F."/>
        </authorList>
    </citation>
    <scope>NUCLEOTIDE SEQUENCE [LARGE SCALE GENOMIC DNA]</scope>
    <source>
        <strain evidence="1">AMDSBA1</strain>
    </source>
</reference>
<evidence type="ECO:0000313" key="2">
    <source>
        <dbReference type="Proteomes" id="UP000242699"/>
    </source>
</evidence>
<sequence length="63" mass="7002">MFRHDEFCAPFADVLGDLIIVTPTADEGATRPYALSDGKTYAPIRYCPFCGRSLMRSSSEIIK</sequence>
<evidence type="ECO:0000313" key="1">
    <source>
        <dbReference type="EMBL" id="PSR22405.1"/>
    </source>
</evidence>
<proteinExistence type="predicted"/>
<gene>
    <name evidence="1" type="ORF">C7B43_20780</name>
</gene>
<name>A0A2T2WJK4_9FIRM</name>